<keyword evidence="1" id="KW-0460">Magnesium</keyword>
<dbReference type="PANTHER" id="PTHR20854:SF4">
    <property type="entry name" value="INOSITOL-1-MONOPHOSPHATASE-RELATED"/>
    <property type="match status" value="1"/>
</dbReference>
<dbReference type="GO" id="GO:0046872">
    <property type="term" value="F:metal ion binding"/>
    <property type="evidence" value="ECO:0007669"/>
    <property type="project" value="UniProtKB-KW"/>
</dbReference>
<dbReference type="GO" id="GO:0007165">
    <property type="term" value="P:signal transduction"/>
    <property type="evidence" value="ECO:0007669"/>
    <property type="project" value="TreeGrafter"/>
</dbReference>
<dbReference type="EMBL" id="JACCHJ010000001">
    <property type="protein sequence ID" value="NYK10617.1"/>
    <property type="molecule type" value="Genomic_DNA"/>
</dbReference>
<dbReference type="GO" id="GO:0008934">
    <property type="term" value="F:inositol monophosphate 1-phosphatase activity"/>
    <property type="evidence" value="ECO:0007669"/>
    <property type="project" value="TreeGrafter"/>
</dbReference>
<evidence type="ECO:0000313" key="2">
    <source>
        <dbReference type="EMBL" id="NYK10617.1"/>
    </source>
</evidence>
<dbReference type="Gene3D" id="3.40.190.80">
    <property type="match status" value="1"/>
</dbReference>
<evidence type="ECO:0000256" key="1">
    <source>
        <dbReference type="PIRSR" id="PIRSR600760-2"/>
    </source>
</evidence>
<protein>
    <submittedName>
        <fullName evidence="2">Myo-inositol-1(Or 4)-monophosphatase</fullName>
        <ecNumber evidence="2">3.1.3.25</ecNumber>
    </submittedName>
</protein>
<keyword evidence="3" id="KW-1185">Reference proteome</keyword>
<dbReference type="EC" id="3.1.3.25" evidence="2"/>
<comment type="caution">
    <text evidence="2">The sequence shown here is derived from an EMBL/GenBank/DDBJ whole genome shotgun (WGS) entry which is preliminary data.</text>
</comment>
<name>A0A853DQT4_9MICO</name>
<dbReference type="RefSeq" id="WP_179701324.1">
    <property type="nucleotide sequence ID" value="NZ_BAAAHA010000005.1"/>
</dbReference>
<dbReference type="AlphaFoldDB" id="A0A853DQT4"/>
<dbReference type="GO" id="GO:0006020">
    <property type="term" value="P:inositol metabolic process"/>
    <property type="evidence" value="ECO:0007669"/>
    <property type="project" value="TreeGrafter"/>
</dbReference>
<dbReference type="Pfam" id="PF00459">
    <property type="entry name" value="Inositol_P"/>
    <property type="match status" value="1"/>
</dbReference>
<dbReference type="Gene3D" id="3.30.540.10">
    <property type="entry name" value="Fructose-1,6-Bisphosphatase, subunit A, domain 1"/>
    <property type="match status" value="1"/>
</dbReference>
<gene>
    <name evidence="2" type="ORF">HNR14_002498</name>
</gene>
<proteinExistence type="predicted"/>
<dbReference type="Proteomes" id="UP000521075">
    <property type="component" value="Unassembled WGS sequence"/>
</dbReference>
<sequence>MNSNANLDNDIALLPGVTAALEAAGRVLIDRFGTRPDFVDRADVVRAIADNDTAALAVMRPALEALRPGAGWAEDELESGPLPAGEWWVTDPVEGNINHIHGMTDWGVTATLVRDDVPVLTVVLLPLSGDTYTAVLGGGAFLNGTPIAPSAKTRLDAALAGTGQASPRETADTFATIARSTEAMLNAGLVLRVSVPATLQLIQVAAGRTDVFWQHSAVRSGLVSGALLVSEAGGAVSDLHGDAWTLDSTDFLATAPRLHDEAVAVLSPLA</sequence>
<organism evidence="2 3">
    <name type="scientific">Leifsonia naganoensis</name>
    <dbReference type="NCBI Taxonomy" id="150025"/>
    <lineage>
        <taxon>Bacteria</taxon>
        <taxon>Bacillati</taxon>
        <taxon>Actinomycetota</taxon>
        <taxon>Actinomycetes</taxon>
        <taxon>Micrococcales</taxon>
        <taxon>Microbacteriaceae</taxon>
        <taxon>Leifsonia</taxon>
    </lineage>
</organism>
<keyword evidence="1" id="KW-0479">Metal-binding</keyword>
<evidence type="ECO:0000313" key="3">
    <source>
        <dbReference type="Proteomes" id="UP000521075"/>
    </source>
</evidence>
<dbReference type="InterPro" id="IPR000760">
    <property type="entry name" value="Inositol_monophosphatase-like"/>
</dbReference>
<dbReference type="PRINTS" id="PR00377">
    <property type="entry name" value="IMPHPHTASES"/>
</dbReference>
<dbReference type="PANTHER" id="PTHR20854">
    <property type="entry name" value="INOSITOL MONOPHOSPHATASE"/>
    <property type="match status" value="1"/>
</dbReference>
<dbReference type="SUPFAM" id="SSF56655">
    <property type="entry name" value="Carbohydrate phosphatase"/>
    <property type="match status" value="1"/>
</dbReference>
<reference evidence="2 3" key="1">
    <citation type="submission" date="2020-07" db="EMBL/GenBank/DDBJ databases">
        <title>Sequencing the genomes of 1000 actinobacteria strains.</title>
        <authorList>
            <person name="Klenk H.-P."/>
        </authorList>
    </citation>
    <scope>NUCLEOTIDE SEQUENCE [LARGE SCALE GENOMIC DNA]</scope>
    <source>
        <strain evidence="2 3">DSM 15166</strain>
    </source>
</reference>
<feature type="binding site" evidence="1">
    <location>
        <position position="91"/>
    </location>
    <ligand>
        <name>Mg(2+)</name>
        <dbReference type="ChEBI" id="CHEBI:18420"/>
        <label>1</label>
        <note>catalytic</note>
    </ligand>
</feature>
<accession>A0A853DQT4</accession>
<comment type="cofactor">
    <cofactor evidence="1">
        <name>Mg(2+)</name>
        <dbReference type="ChEBI" id="CHEBI:18420"/>
    </cofactor>
</comment>
<keyword evidence="2" id="KW-0378">Hydrolase</keyword>